<organism evidence="2 3">
    <name type="scientific">Reyranella humidisoli</name>
    <dbReference type="NCBI Taxonomy" id="2849149"/>
    <lineage>
        <taxon>Bacteria</taxon>
        <taxon>Pseudomonadati</taxon>
        <taxon>Pseudomonadota</taxon>
        <taxon>Alphaproteobacteria</taxon>
        <taxon>Hyphomicrobiales</taxon>
        <taxon>Reyranellaceae</taxon>
        <taxon>Reyranella</taxon>
    </lineage>
</organism>
<proteinExistence type="predicted"/>
<evidence type="ECO:0000313" key="3">
    <source>
        <dbReference type="Proteomes" id="UP000727907"/>
    </source>
</evidence>
<reference evidence="2 3" key="1">
    <citation type="submission" date="2021-06" db="EMBL/GenBank/DDBJ databases">
        <authorList>
            <person name="Lee D.H."/>
        </authorList>
    </citation>
    <scope>NUCLEOTIDE SEQUENCE [LARGE SCALE GENOMIC DNA]</scope>
    <source>
        <strain evidence="2 3">MMS21-HV4-11</strain>
    </source>
</reference>
<evidence type="ECO:0008006" key="4">
    <source>
        <dbReference type="Google" id="ProtNLM"/>
    </source>
</evidence>
<sequence>MSVGRMAAVGRLMMSVALLATTAACATVVGGTTQEVYVDTEPKGATCAVNRQGATVGFIKPTPGKVGLSRSKETVILACTLDGYEQSNEVLVASFTGATVGNILLGGLVGVAIDAASGANNKYPERVMVILTPASFPSDEARDAHYAGIRQRIESGAKAEIDLINTRCSSTNRELCTIEAKQISDAREKALADLDKRRLAARVVPG</sequence>
<name>A0ABS6IGR1_9HYPH</name>
<protein>
    <recommendedName>
        <fullName evidence="4">Lipoprotein</fullName>
    </recommendedName>
</protein>
<keyword evidence="3" id="KW-1185">Reference proteome</keyword>
<dbReference type="RefSeq" id="WP_216958001.1">
    <property type="nucleotide sequence ID" value="NZ_JAHOPB010000001.1"/>
</dbReference>
<evidence type="ECO:0000313" key="2">
    <source>
        <dbReference type="EMBL" id="MBU8873655.1"/>
    </source>
</evidence>
<dbReference type="EMBL" id="JAHOPB010000001">
    <property type="protein sequence ID" value="MBU8873655.1"/>
    <property type="molecule type" value="Genomic_DNA"/>
</dbReference>
<gene>
    <name evidence="2" type="ORF">KQ910_07760</name>
</gene>
<keyword evidence="1" id="KW-0732">Signal</keyword>
<feature type="chain" id="PRO_5046937637" description="Lipoprotein" evidence="1">
    <location>
        <begin position="27"/>
        <end position="206"/>
    </location>
</feature>
<accession>A0ABS6IGR1</accession>
<dbReference type="Proteomes" id="UP000727907">
    <property type="component" value="Unassembled WGS sequence"/>
</dbReference>
<comment type="caution">
    <text evidence="2">The sequence shown here is derived from an EMBL/GenBank/DDBJ whole genome shotgun (WGS) entry which is preliminary data.</text>
</comment>
<evidence type="ECO:0000256" key="1">
    <source>
        <dbReference type="SAM" id="SignalP"/>
    </source>
</evidence>
<feature type="signal peptide" evidence="1">
    <location>
        <begin position="1"/>
        <end position="26"/>
    </location>
</feature>
<dbReference type="PROSITE" id="PS51257">
    <property type="entry name" value="PROKAR_LIPOPROTEIN"/>
    <property type="match status" value="1"/>
</dbReference>